<dbReference type="EMBL" id="UINC01040939">
    <property type="protein sequence ID" value="SVB41512.1"/>
    <property type="molecule type" value="Genomic_DNA"/>
</dbReference>
<name>A0A382DTU8_9ZZZZ</name>
<evidence type="ECO:0000256" key="1">
    <source>
        <dbReference type="ARBA" id="ARBA00022679"/>
    </source>
</evidence>
<dbReference type="InterPro" id="IPR029499">
    <property type="entry name" value="PduO-typ"/>
</dbReference>
<gene>
    <name evidence="5" type="ORF">METZ01_LOCUS194366</name>
</gene>
<evidence type="ECO:0000256" key="3">
    <source>
        <dbReference type="ARBA" id="ARBA00022840"/>
    </source>
</evidence>
<evidence type="ECO:0000256" key="2">
    <source>
        <dbReference type="ARBA" id="ARBA00022741"/>
    </source>
</evidence>
<dbReference type="SUPFAM" id="SSF89028">
    <property type="entry name" value="Cobalamin adenosyltransferase-like"/>
    <property type="match status" value="1"/>
</dbReference>
<feature type="domain" description="Cobalamin adenosyltransferase-like" evidence="4">
    <location>
        <begin position="3"/>
        <end position="147"/>
    </location>
</feature>
<accession>A0A382DTU8</accession>
<keyword evidence="2" id="KW-0547">Nucleotide-binding</keyword>
<dbReference type="GO" id="GO:0008817">
    <property type="term" value="F:corrinoid adenosyltransferase activity"/>
    <property type="evidence" value="ECO:0007669"/>
    <property type="project" value="TreeGrafter"/>
</dbReference>
<dbReference type="InterPro" id="IPR036451">
    <property type="entry name" value="CblAdoTrfase-like_sf"/>
</dbReference>
<dbReference type="Pfam" id="PF01923">
    <property type="entry name" value="Cob_adeno_trans"/>
    <property type="match status" value="1"/>
</dbReference>
<dbReference type="InterPro" id="IPR016030">
    <property type="entry name" value="CblAdoTrfase-like"/>
</dbReference>
<reference evidence="5" key="1">
    <citation type="submission" date="2018-05" db="EMBL/GenBank/DDBJ databases">
        <authorList>
            <person name="Lanie J.A."/>
            <person name="Ng W.-L."/>
            <person name="Kazmierczak K.M."/>
            <person name="Andrzejewski T.M."/>
            <person name="Davidsen T.M."/>
            <person name="Wayne K.J."/>
            <person name="Tettelin H."/>
            <person name="Glass J.I."/>
            <person name="Rusch D."/>
            <person name="Podicherti R."/>
            <person name="Tsui H.-C.T."/>
            <person name="Winkler M.E."/>
        </authorList>
    </citation>
    <scope>NUCLEOTIDE SEQUENCE</scope>
</reference>
<protein>
    <recommendedName>
        <fullName evidence="4">Cobalamin adenosyltransferase-like domain-containing protein</fullName>
    </recommendedName>
</protein>
<evidence type="ECO:0000313" key="5">
    <source>
        <dbReference type="EMBL" id="SVB41512.1"/>
    </source>
</evidence>
<dbReference type="Gene3D" id="1.20.1200.10">
    <property type="entry name" value="Cobalamin adenosyltransferase-like"/>
    <property type="match status" value="1"/>
</dbReference>
<proteinExistence type="predicted"/>
<dbReference type="PANTHER" id="PTHR12213">
    <property type="entry name" value="CORRINOID ADENOSYLTRANSFERASE"/>
    <property type="match status" value="1"/>
</dbReference>
<dbReference type="NCBIfam" id="TIGR00636">
    <property type="entry name" value="PduO_Nterm"/>
    <property type="match status" value="1"/>
</dbReference>
<dbReference type="AlphaFoldDB" id="A0A382DTU8"/>
<organism evidence="5">
    <name type="scientific">marine metagenome</name>
    <dbReference type="NCBI Taxonomy" id="408172"/>
    <lineage>
        <taxon>unclassified sequences</taxon>
        <taxon>metagenomes</taxon>
        <taxon>ecological metagenomes</taxon>
    </lineage>
</organism>
<keyword evidence="3" id="KW-0067">ATP-binding</keyword>
<keyword evidence="1" id="KW-0808">Transferase</keyword>
<sequence>MATNEIISKSSIEIHVLGDLDELSSVLGMVKVSGQSEELKSNIENIQNDLFNLGGEVSLENSGGELLKRNSIDILEKEIKNINAKLPPLKEFLLPGENGISSKIHLARSVCRRAERSIVTLMEKKSYRNIWIQYLNRLSDYLFVLARQSGVGEGQSEKMWTRE</sequence>
<dbReference type="GO" id="GO:0005524">
    <property type="term" value="F:ATP binding"/>
    <property type="evidence" value="ECO:0007669"/>
    <property type="project" value="UniProtKB-KW"/>
</dbReference>
<evidence type="ECO:0000259" key="4">
    <source>
        <dbReference type="Pfam" id="PF01923"/>
    </source>
</evidence>
<dbReference type="PANTHER" id="PTHR12213:SF0">
    <property type="entry name" value="CORRINOID ADENOSYLTRANSFERASE MMAB"/>
    <property type="match status" value="1"/>
</dbReference>